<evidence type="ECO:0000256" key="16">
    <source>
        <dbReference type="ARBA" id="ARBA00023316"/>
    </source>
</evidence>
<feature type="binding site" evidence="19">
    <location>
        <position position="360"/>
    </location>
    <ligand>
        <name>UDP-alpha-D-glucose</name>
        <dbReference type="ChEBI" id="CHEBI:58885"/>
    </ligand>
</feature>
<comment type="catalytic activity">
    <reaction evidence="17 22">
        <text>[(1-&gt;4)-beta-D-glucosyl](n) + UDP-alpha-D-glucose = [(1-&gt;4)-beta-D-glucosyl](n+1) + UDP + H(+)</text>
        <dbReference type="Rhea" id="RHEA:19929"/>
        <dbReference type="Rhea" id="RHEA-COMP:10033"/>
        <dbReference type="Rhea" id="RHEA-COMP:10034"/>
        <dbReference type="ChEBI" id="CHEBI:15378"/>
        <dbReference type="ChEBI" id="CHEBI:18246"/>
        <dbReference type="ChEBI" id="CHEBI:58223"/>
        <dbReference type="ChEBI" id="CHEBI:58885"/>
        <dbReference type="EC" id="2.4.1.12"/>
    </reaction>
</comment>
<keyword evidence="5 22" id="KW-1003">Cell membrane</keyword>
<dbReference type="Gene3D" id="3.30.40.10">
    <property type="entry name" value="Zinc/RING finger domain, C3HC4 (zinc finger)"/>
    <property type="match status" value="1"/>
</dbReference>
<name>Q6GVM1_9VIRI</name>
<evidence type="ECO:0000256" key="22">
    <source>
        <dbReference type="RuleBase" id="RU361116"/>
    </source>
</evidence>
<evidence type="ECO:0000256" key="19">
    <source>
        <dbReference type="PIRSR" id="PIRSR605150-2"/>
    </source>
</evidence>
<feature type="transmembrane region" description="Helical" evidence="22">
    <location>
        <begin position="1033"/>
        <end position="1051"/>
    </location>
</feature>
<evidence type="ECO:0000256" key="7">
    <source>
        <dbReference type="ARBA" id="ARBA00022679"/>
    </source>
</evidence>
<proteinExistence type="inferred from homology"/>
<keyword evidence="8 22" id="KW-0812">Transmembrane</keyword>
<keyword evidence="12 22" id="KW-0135">Cellulose biosynthesis</keyword>
<evidence type="ECO:0000256" key="9">
    <source>
        <dbReference type="ARBA" id="ARBA00022723"/>
    </source>
</evidence>
<evidence type="ECO:0000256" key="21">
    <source>
        <dbReference type="PROSITE-ProRule" id="PRU00175"/>
    </source>
</evidence>
<feature type="binding site" evidence="20">
    <location>
        <position position="532"/>
    </location>
    <ligand>
        <name>Mn(2+)</name>
        <dbReference type="ChEBI" id="CHEBI:29035"/>
    </ligand>
</feature>
<dbReference type="SUPFAM" id="SSF53448">
    <property type="entry name" value="Nucleotide-diphospho-sugar transferases"/>
    <property type="match status" value="1"/>
</dbReference>
<dbReference type="GO" id="GO:0005886">
    <property type="term" value="C:plasma membrane"/>
    <property type="evidence" value="ECO:0007669"/>
    <property type="project" value="UniProtKB-SubCell"/>
</dbReference>
<evidence type="ECO:0000256" key="10">
    <source>
        <dbReference type="ARBA" id="ARBA00022771"/>
    </source>
</evidence>
<dbReference type="Pfam" id="PF14569">
    <property type="entry name" value="zf-UDP"/>
    <property type="match status" value="1"/>
</dbReference>
<dbReference type="GO" id="GO:0008270">
    <property type="term" value="F:zinc ion binding"/>
    <property type="evidence" value="ECO:0007669"/>
    <property type="project" value="UniProtKB-KW"/>
</dbReference>
<feature type="transmembrane region" description="Helical" evidence="22">
    <location>
        <begin position="882"/>
        <end position="900"/>
    </location>
</feature>
<evidence type="ECO:0000256" key="3">
    <source>
        <dbReference type="ARBA" id="ARBA00004768"/>
    </source>
</evidence>
<dbReference type="InterPro" id="IPR013083">
    <property type="entry name" value="Znf_RING/FYVE/PHD"/>
</dbReference>
<comment type="caution">
    <text evidence="22">Lacks conserved residue(s) required for the propagation of feature annotation.</text>
</comment>
<dbReference type="CAZy" id="GT2">
    <property type="family name" value="Glycosyltransferase Family 2"/>
</dbReference>
<evidence type="ECO:0000256" key="6">
    <source>
        <dbReference type="ARBA" id="ARBA00022676"/>
    </source>
</evidence>
<keyword evidence="10 21" id="KW-0863">Zinc-finger</keyword>
<keyword evidence="6 22" id="KW-0328">Glycosyltransferase</keyword>
<protein>
    <recommendedName>
        <fullName evidence="22">Cellulose synthase</fullName>
        <ecNumber evidence="22">2.4.1.12</ecNumber>
    </recommendedName>
</protein>
<feature type="transmembrane region" description="Helical" evidence="22">
    <location>
        <begin position="920"/>
        <end position="942"/>
    </location>
</feature>
<dbReference type="Pfam" id="PF03552">
    <property type="entry name" value="Cellulose_synt"/>
    <property type="match status" value="1"/>
</dbReference>
<dbReference type="CDD" id="cd16617">
    <property type="entry name" value="mRING-HC-C4C4_CesA"/>
    <property type="match status" value="1"/>
</dbReference>
<evidence type="ECO:0000256" key="8">
    <source>
        <dbReference type="ARBA" id="ARBA00022692"/>
    </source>
</evidence>
<dbReference type="InterPro" id="IPR001841">
    <property type="entry name" value="Znf_RING"/>
</dbReference>
<feature type="transmembrane region" description="Helical" evidence="22">
    <location>
        <begin position="963"/>
        <end position="990"/>
    </location>
</feature>
<comment type="pathway">
    <text evidence="3 22">Glycan metabolism; plant cellulose biosynthesis.</text>
</comment>
<feature type="active site" evidence="18">
    <location>
        <position position="390"/>
    </location>
</feature>
<dbReference type="UniPathway" id="UPA00695"/>
<feature type="domain" description="RING-type" evidence="23">
    <location>
        <begin position="37"/>
        <end position="84"/>
    </location>
</feature>
<evidence type="ECO:0000313" key="24">
    <source>
        <dbReference type="EMBL" id="AAT48369.1"/>
    </source>
</evidence>
<evidence type="ECO:0000256" key="15">
    <source>
        <dbReference type="ARBA" id="ARBA00023211"/>
    </source>
</evidence>
<comment type="subcellular location">
    <subcellularLocation>
        <location evidence="2 22">Cell membrane</location>
        <topology evidence="2 22">Multi-pass membrane protein</topology>
    </subcellularLocation>
</comment>
<dbReference type="GO" id="GO:0016760">
    <property type="term" value="F:cellulose synthase (UDP-forming) activity"/>
    <property type="evidence" value="ECO:0007669"/>
    <property type="project" value="UniProtKB-EC"/>
</dbReference>
<evidence type="ECO:0000256" key="2">
    <source>
        <dbReference type="ARBA" id="ARBA00004651"/>
    </source>
</evidence>
<dbReference type="SUPFAM" id="SSF57850">
    <property type="entry name" value="RING/U-box"/>
    <property type="match status" value="1"/>
</dbReference>
<feature type="binding site" evidence="19">
    <location>
        <position position="354"/>
    </location>
    <ligand>
        <name>UDP-alpha-D-glucose</name>
        <dbReference type="ChEBI" id="CHEBI:58885"/>
    </ligand>
</feature>
<keyword evidence="16 22" id="KW-0961">Cell wall biogenesis/degradation</keyword>
<feature type="active site" evidence="18">
    <location>
        <position position="765"/>
    </location>
</feature>
<dbReference type="AlphaFoldDB" id="Q6GVM1"/>
<dbReference type="PROSITE" id="PS50089">
    <property type="entry name" value="ZF_RING_2"/>
    <property type="match status" value="1"/>
</dbReference>
<evidence type="ECO:0000256" key="20">
    <source>
        <dbReference type="PIRSR" id="PIRSR605150-3"/>
    </source>
</evidence>
<dbReference type="EMBL" id="AY633542">
    <property type="protein sequence ID" value="AAT48369.1"/>
    <property type="molecule type" value="Genomic_DNA"/>
</dbReference>
<keyword evidence="7 22" id="KW-0808">Transferase</keyword>
<feature type="binding site" evidence="19">
    <location>
        <position position="390"/>
    </location>
    <ligand>
        <name>UDP-alpha-D-glucose</name>
        <dbReference type="ChEBI" id="CHEBI:58885"/>
    </ligand>
</feature>
<dbReference type="InterPro" id="IPR027934">
    <property type="entry name" value="CES_Znf_RING"/>
</dbReference>
<accession>Q6GVM1</accession>
<comment type="cofactor">
    <cofactor evidence="22">
        <name>Zn(2+)</name>
        <dbReference type="ChEBI" id="CHEBI:29105"/>
    </cofactor>
    <text evidence="22">Binds 2 Zn(2+) ions per subunit.</text>
</comment>
<feature type="binding site" evidence="19">
    <location>
        <position position="361"/>
    </location>
    <ligand>
        <name>UDP-alpha-D-glucose</name>
        <dbReference type="ChEBI" id="CHEBI:58885"/>
    </ligand>
</feature>
<comment type="cofactor">
    <cofactor evidence="1">
        <name>Mn(2+)</name>
        <dbReference type="ChEBI" id="CHEBI:29035"/>
    </cofactor>
</comment>
<keyword evidence="11 22" id="KW-0862">Zinc</keyword>
<reference evidence="24" key="1">
    <citation type="submission" date="2004-05" db="EMBL/GenBank/DDBJ databases">
        <title>Cellulose synthase (CesA) genes in algae and seedless plants.</title>
        <authorList>
            <person name="Roberts A.W."/>
            <person name="Roberts E.M."/>
        </authorList>
    </citation>
    <scope>NUCLEOTIDE SEQUENCE</scope>
    <source>
        <strain evidence="24">UTEX 41</strain>
    </source>
</reference>
<dbReference type="Gene3D" id="3.90.550.10">
    <property type="entry name" value="Spore Coat Polysaccharide Biosynthesis Protein SpsA, Chain A"/>
    <property type="match status" value="1"/>
</dbReference>
<dbReference type="GO" id="GO:0030244">
    <property type="term" value="P:cellulose biosynthetic process"/>
    <property type="evidence" value="ECO:0007669"/>
    <property type="project" value="UniProtKB-KW"/>
</dbReference>
<organism evidence="24">
    <name type="scientific">Mesotaenium caldariorum</name>
    <dbReference type="NCBI Taxonomy" id="31321"/>
    <lineage>
        <taxon>Eukaryota</taxon>
        <taxon>Viridiplantae</taxon>
        <taxon>Streptophyta</taxon>
        <taxon>Zygnematophyceae</taxon>
        <taxon>Zygnematophycidae</taxon>
        <taxon>Zygnematales</taxon>
        <taxon>Mesotaeniaceae</taxon>
        <taxon>Mesotaenium</taxon>
    </lineage>
</organism>
<feature type="transmembrane region" description="Helical" evidence="22">
    <location>
        <begin position="1002"/>
        <end position="1021"/>
    </location>
</feature>
<evidence type="ECO:0000256" key="1">
    <source>
        <dbReference type="ARBA" id="ARBA00001936"/>
    </source>
</evidence>
<dbReference type="PANTHER" id="PTHR13301">
    <property type="entry name" value="X-BOX TRANSCRIPTION FACTOR-RELATED"/>
    <property type="match status" value="1"/>
</dbReference>
<keyword evidence="9 22" id="KW-0479">Metal-binding</keyword>
<keyword evidence="14 22" id="KW-0472">Membrane</keyword>
<sequence length="1072" mass="119888">MESTTGLVAGSHNRKELVVISVDEEREPLPSHAAGICQICSDDVGPSHESSQLFIACIECGYPVCRSCYEYERKEGSRACPRCKTVYMRHKGSPRVDTDPEEEEIDDIDNELRDIVQQPQSDNNWNSKTLGFDAESVNSSLMKRHLYLNSGYGHAYFGSPNHSDAVSDLGSNTIQPSVPASETGKKSFSSSIDGSECRMLDSYKDNGYGNVAWKVKCDRDGEANAVSVNMGGMEAMQLRGGGHDYFPEELPSPLDDARQPLSRKVHFAMGLIQPYRLLIVLRLLVLAFFLRYRFLNPADSRPLWLASVVCEVWFAVSWILDQFPKWNPINRETNLGRLQLRYGEALDAVDLFVSTVDPGKEPPLTTANTLLSILAMDYPVEKLNCYLSDDGASKLTFDAVNETSEFAKKWVPFCKKFAVEPRAPEAYFAQKTDFLKGQVQSSFVNERRNMKKEYEEFKVRINHLVSDFQNVPEDGWTMADGSYWPGNNARDHPGMIQVFLGPSGGKDVEGNALPRLVYVSREKRPGFNHHKKAGAMNALIRVSALLTNAPHILNLDCDHYVNASSALRHAMCFLMEPSTGQKTAFVQFPQRFDGVDRSDRYANHNTVFFDINLRGLDGIQGPVYVGTGCCFRRHALYGFSPLKDKKIGGRQPWFGELSRTNSSLKQKVSPSTSPLFTMDAGDVEMNENESLLNLKRFERRFGGSPTLVLSTFQEDSSSPAPYSSSSSSWDASCLPEAIQVISCGYETDTEWGTEIGWIYGSVTEDILTGFKMHCRGWRSVYCHLALPHRPAFKGRAPINLSDRLEQILRWALGSVEILFSRYSPLWYGWMGGNGGGLKLLQRMAYVNTVVYPFTAFPLIVYCTLPALCLLSDQFIIPSISTVSAIWFVLLFISIFASAFLEMRWSGVSMEEWWRNEQFWVIGGVSAHLYAVFQGLLKVVVGIDTNFTVTAKTADEEEEFEELYLFKWTTLLIPPTTLIALNAIGIAAGIANAINNGYAEWSALIGKVFFAFWVLVHLYPFLKGMMGKNTRMPTLVIVWSVLLASILSLIWVKTSPFGLTTTGPSAEDCGVRC</sequence>
<evidence type="ECO:0000256" key="12">
    <source>
        <dbReference type="ARBA" id="ARBA00022916"/>
    </source>
</evidence>
<evidence type="ECO:0000256" key="11">
    <source>
        <dbReference type="ARBA" id="ARBA00022833"/>
    </source>
</evidence>
<dbReference type="InterPro" id="IPR029044">
    <property type="entry name" value="Nucleotide-diphossugar_trans"/>
</dbReference>
<evidence type="ECO:0000256" key="18">
    <source>
        <dbReference type="PIRSR" id="PIRSR605150-1"/>
    </source>
</evidence>
<keyword evidence="15" id="KW-0464">Manganese</keyword>
<evidence type="ECO:0000256" key="5">
    <source>
        <dbReference type="ARBA" id="ARBA00022475"/>
    </source>
</evidence>
<dbReference type="EC" id="2.4.1.12" evidence="22"/>
<dbReference type="GO" id="GO:0071555">
    <property type="term" value="P:cell wall organization"/>
    <property type="evidence" value="ECO:0007669"/>
    <property type="project" value="UniProtKB-KW"/>
</dbReference>
<evidence type="ECO:0000256" key="17">
    <source>
        <dbReference type="ARBA" id="ARBA00048682"/>
    </source>
</evidence>
<evidence type="ECO:0000256" key="13">
    <source>
        <dbReference type="ARBA" id="ARBA00022989"/>
    </source>
</evidence>
<dbReference type="InterPro" id="IPR005150">
    <property type="entry name" value="Cellulose_synth"/>
</dbReference>
<feature type="binding site" evidence="20">
    <location>
        <position position="556"/>
    </location>
    <ligand>
        <name>Mn(2+)</name>
        <dbReference type="ChEBI" id="CHEBI:29035"/>
    </ligand>
</feature>
<feature type="transmembrane region" description="Helical" evidence="22">
    <location>
        <begin position="849"/>
        <end position="870"/>
    </location>
</feature>
<gene>
    <name evidence="24" type="primary">CesA2</name>
</gene>
<evidence type="ECO:0000256" key="14">
    <source>
        <dbReference type="ARBA" id="ARBA00023136"/>
    </source>
</evidence>
<evidence type="ECO:0000256" key="4">
    <source>
        <dbReference type="ARBA" id="ARBA00007548"/>
    </source>
</evidence>
<feature type="binding site" evidence="19">
    <location>
        <position position="531"/>
    </location>
    <ligand>
        <name>UDP-alpha-D-glucose</name>
        <dbReference type="ChEBI" id="CHEBI:58885"/>
    </ligand>
</feature>
<evidence type="ECO:0000259" key="23">
    <source>
        <dbReference type="PROSITE" id="PS50089"/>
    </source>
</evidence>
<keyword evidence="13 22" id="KW-1133">Transmembrane helix</keyword>
<comment type="similarity">
    <text evidence="4 22">Belongs to the glycosyltransferase 2 family. Plant cellulose synthase subfamily.</text>
</comment>